<organism evidence="2 3">
    <name type="scientific">Robbsia betulipollinis</name>
    <dbReference type="NCBI Taxonomy" id="2981849"/>
    <lineage>
        <taxon>Bacteria</taxon>
        <taxon>Pseudomonadati</taxon>
        <taxon>Pseudomonadota</taxon>
        <taxon>Betaproteobacteria</taxon>
        <taxon>Burkholderiales</taxon>
        <taxon>Burkholderiaceae</taxon>
        <taxon>Robbsia</taxon>
    </lineage>
</organism>
<accession>A0ABT3ZME5</accession>
<dbReference type="Proteomes" id="UP001082899">
    <property type="component" value="Unassembled WGS sequence"/>
</dbReference>
<feature type="domain" description="Glycosyl transferase family 1" evidence="1">
    <location>
        <begin position="228"/>
        <end position="379"/>
    </location>
</feature>
<sequence length="430" mass="46337">MNESTVDSVPGAAAAPSAPLRVLFHIVDFGRGGTETALIGWLRALPPRQFTLGLSIAYPTPEFEDIYRQQLPAGIEVHVLHAHPLLNGLHTRRREGRLGKLGRLARTVFASTVNKQWARRRIASIAADYDVIVDFDLSLRHLAGRFERPWIGISHFSFAARLVGRPAKIARLARQYARYDGIAVLNRAMAEEARELFGDAIRQVLMLPNAIDIEEIRRRAALPGPVFDKPYIVSVARLDEAQKDHATLFHAYARLLREGRADVDLVVVGDGPDRAQVEAAAQASGQGARIHFTGYLSNPHPVVAGSELLVLSTRYEGLGMVLVEALALGRPVVCSDCPTGPREVLDDGRAGILVPCGDAAALADALADVLTDPARRATLLAAAPGRADFYGGPASTERLQAYCSALLATYPGHPGQRALTSRATTATPAA</sequence>
<dbReference type="Gene3D" id="3.40.50.2000">
    <property type="entry name" value="Glycogen Phosphorylase B"/>
    <property type="match status" value="2"/>
</dbReference>
<evidence type="ECO:0000259" key="1">
    <source>
        <dbReference type="Pfam" id="PF00534"/>
    </source>
</evidence>
<dbReference type="SUPFAM" id="SSF53756">
    <property type="entry name" value="UDP-Glycosyltransferase/glycogen phosphorylase"/>
    <property type="match status" value="1"/>
</dbReference>
<dbReference type="InterPro" id="IPR001296">
    <property type="entry name" value="Glyco_trans_1"/>
</dbReference>
<dbReference type="CDD" id="cd03811">
    <property type="entry name" value="GT4_GT28_WabH-like"/>
    <property type="match status" value="1"/>
</dbReference>
<dbReference type="PANTHER" id="PTHR12526">
    <property type="entry name" value="GLYCOSYLTRANSFERASE"/>
    <property type="match status" value="1"/>
</dbReference>
<keyword evidence="3" id="KW-1185">Reference proteome</keyword>
<dbReference type="EMBL" id="JAPMXC010000001">
    <property type="protein sequence ID" value="MCY0387728.1"/>
    <property type="molecule type" value="Genomic_DNA"/>
</dbReference>
<dbReference type="Pfam" id="PF00534">
    <property type="entry name" value="Glycos_transf_1"/>
    <property type="match status" value="1"/>
</dbReference>
<dbReference type="PANTHER" id="PTHR12526:SF630">
    <property type="entry name" value="GLYCOSYLTRANSFERASE"/>
    <property type="match status" value="1"/>
</dbReference>
<protein>
    <submittedName>
        <fullName evidence="2">Glycosyltransferase</fullName>
    </submittedName>
</protein>
<comment type="caution">
    <text evidence="2">The sequence shown here is derived from an EMBL/GenBank/DDBJ whole genome shotgun (WGS) entry which is preliminary data.</text>
</comment>
<evidence type="ECO:0000313" key="3">
    <source>
        <dbReference type="Proteomes" id="UP001082899"/>
    </source>
</evidence>
<gene>
    <name evidence="2" type="ORF">OVY01_10870</name>
</gene>
<proteinExistence type="predicted"/>
<dbReference type="RefSeq" id="WP_267847450.1">
    <property type="nucleotide sequence ID" value="NZ_JAPMXC010000001.1"/>
</dbReference>
<name>A0ABT3ZME5_9BURK</name>
<evidence type="ECO:0000313" key="2">
    <source>
        <dbReference type="EMBL" id="MCY0387728.1"/>
    </source>
</evidence>
<reference evidence="2" key="1">
    <citation type="submission" date="2022-11" db="EMBL/GenBank/DDBJ databases">
        <title>Robbsia betulipollinis sp. nov., isolated from pollen of birch (Betula pendula).</title>
        <authorList>
            <person name="Shi H."/>
            <person name="Ambika Manirajan B."/>
            <person name="Ratering S."/>
            <person name="Geissler-Plaum R."/>
            <person name="Schnell S."/>
        </authorList>
    </citation>
    <scope>NUCLEOTIDE SEQUENCE</scope>
    <source>
        <strain evidence="2">Bb-Pol-6</strain>
    </source>
</reference>